<dbReference type="GeneID" id="96739090"/>
<dbReference type="EMBL" id="VTEU01000005">
    <property type="protein sequence ID" value="TYS58027.1"/>
    <property type="molecule type" value="Genomic_DNA"/>
</dbReference>
<dbReference type="EMBL" id="CP020880">
    <property type="protein sequence ID" value="ART76666.1"/>
    <property type="molecule type" value="Genomic_DNA"/>
</dbReference>
<dbReference type="InterPro" id="IPR029069">
    <property type="entry name" value="HotDog_dom_sf"/>
</dbReference>
<dbReference type="RefSeq" id="WP_088018381.1">
    <property type="nucleotide sequence ID" value="NZ_CP020880.1"/>
</dbReference>
<dbReference type="PANTHER" id="PTHR36934">
    <property type="entry name" value="BLR0278 PROTEIN"/>
    <property type="match status" value="1"/>
</dbReference>
<keyword evidence="5" id="KW-1185">Reference proteome</keyword>
<evidence type="ECO:0000313" key="6">
    <source>
        <dbReference type="Proteomes" id="UP000323393"/>
    </source>
</evidence>
<gene>
    <name evidence="3" type="ORF">B4U37_11730</name>
    <name evidence="4" type="ORF">FZC74_13610</name>
</gene>
<name>A0A1Y0CNU5_9BACI</name>
<dbReference type="KEGG" id="bhk:B4U37_11730"/>
<evidence type="ECO:0000313" key="5">
    <source>
        <dbReference type="Proteomes" id="UP000195573"/>
    </source>
</evidence>
<reference evidence="3 5" key="1">
    <citation type="submission" date="2017-04" db="EMBL/GenBank/DDBJ databases">
        <title>Complete Genome Sequence of the Bacillus horikoshii 20a strain from Cuatro Cienegas, Coahuila, Mexico.</title>
        <authorList>
            <person name="Zarza E."/>
            <person name="Alcaraz L.D."/>
            <person name="Aguilar-Salinas B."/>
            <person name="Islas A."/>
            <person name="Olmedo-Alvarez G."/>
        </authorList>
    </citation>
    <scope>NUCLEOTIDE SEQUENCE [LARGE SCALE GENOMIC DNA]</scope>
    <source>
        <strain evidence="3 5">20a</strain>
    </source>
</reference>
<evidence type="ECO:0000256" key="1">
    <source>
        <dbReference type="PIRSR" id="PIRSR014972-1"/>
    </source>
</evidence>
<dbReference type="Pfam" id="PF22636">
    <property type="entry name" value="FlK"/>
    <property type="match status" value="1"/>
</dbReference>
<accession>A0A1Y0CNU5</accession>
<evidence type="ECO:0000259" key="2">
    <source>
        <dbReference type="Pfam" id="PF22636"/>
    </source>
</evidence>
<dbReference type="Proteomes" id="UP000323393">
    <property type="component" value="Unassembled WGS sequence"/>
</dbReference>
<feature type="active site" evidence="1">
    <location>
        <position position="36"/>
    </location>
</feature>
<feature type="domain" description="Fluoroacetyl-CoA-specific thioesterase-like" evidence="2">
    <location>
        <begin position="17"/>
        <end position="119"/>
    </location>
</feature>
<protein>
    <submittedName>
        <fullName evidence="4">Thioesterase</fullName>
    </submittedName>
</protein>
<sequence length="127" mass="14156">MKPELTIGTKHSIQITVTNKMFAQFEGELVHPVYSTAMMVYHMEWASRQIILEVLEETEEGMGAEVKVKHLAPATEGTVLTIEATVVGLKKNFIITKVQIFSKDRVIGEGEVTQVILPKSKINAMID</sequence>
<organism evidence="4 6">
    <name type="scientific">Sutcliffiella horikoshii</name>
    <dbReference type="NCBI Taxonomy" id="79883"/>
    <lineage>
        <taxon>Bacteria</taxon>
        <taxon>Bacillati</taxon>
        <taxon>Bacillota</taxon>
        <taxon>Bacilli</taxon>
        <taxon>Bacillales</taxon>
        <taxon>Bacillaceae</taxon>
        <taxon>Sutcliffiella</taxon>
    </lineage>
</organism>
<dbReference type="InterPro" id="IPR054485">
    <property type="entry name" value="FlK-like_dom"/>
</dbReference>
<dbReference type="AlphaFoldDB" id="A0A1Y0CNU5"/>
<reference evidence="4 6" key="2">
    <citation type="submission" date="2019-08" db="EMBL/GenBank/DDBJ databases">
        <title>Bacillus genomes from the desert of Cuatro Cienegas, Coahuila.</title>
        <authorList>
            <person name="Olmedo-Alvarez G."/>
        </authorList>
    </citation>
    <scope>NUCLEOTIDE SEQUENCE [LARGE SCALE GENOMIC DNA]</scope>
    <source>
        <strain evidence="4 6">CH88_3T</strain>
    </source>
</reference>
<dbReference type="Proteomes" id="UP000195573">
    <property type="component" value="Chromosome"/>
</dbReference>
<dbReference type="PANTHER" id="PTHR36934:SF1">
    <property type="entry name" value="THIOESTERASE DOMAIN-CONTAINING PROTEIN"/>
    <property type="match status" value="1"/>
</dbReference>
<dbReference type="InterPro" id="IPR025540">
    <property type="entry name" value="FlK"/>
</dbReference>
<dbReference type="Gene3D" id="3.10.129.10">
    <property type="entry name" value="Hotdog Thioesterase"/>
    <property type="match status" value="1"/>
</dbReference>
<dbReference type="SUPFAM" id="SSF54637">
    <property type="entry name" value="Thioesterase/thiol ester dehydrase-isomerase"/>
    <property type="match status" value="1"/>
</dbReference>
<feature type="active site" evidence="1">
    <location>
        <position position="70"/>
    </location>
</feature>
<evidence type="ECO:0000313" key="4">
    <source>
        <dbReference type="EMBL" id="TYS58027.1"/>
    </source>
</evidence>
<dbReference type="PIRSF" id="PIRSF014972">
    <property type="entry name" value="FlK"/>
    <property type="match status" value="1"/>
</dbReference>
<dbReference type="CDD" id="cd03440">
    <property type="entry name" value="hot_dog"/>
    <property type="match status" value="1"/>
</dbReference>
<proteinExistence type="predicted"/>
<evidence type="ECO:0000313" key="3">
    <source>
        <dbReference type="EMBL" id="ART76666.1"/>
    </source>
</evidence>
<feature type="active site" evidence="1">
    <location>
        <position position="44"/>
    </location>
</feature>